<organism evidence="1">
    <name type="scientific">Anguilla anguilla</name>
    <name type="common">European freshwater eel</name>
    <name type="synonym">Muraena anguilla</name>
    <dbReference type="NCBI Taxonomy" id="7936"/>
    <lineage>
        <taxon>Eukaryota</taxon>
        <taxon>Metazoa</taxon>
        <taxon>Chordata</taxon>
        <taxon>Craniata</taxon>
        <taxon>Vertebrata</taxon>
        <taxon>Euteleostomi</taxon>
        <taxon>Actinopterygii</taxon>
        <taxon>Neopterygii</taxon>
        <taxon>Teleostei</taxon>
        <taxon>Anguilliformes</taxon>
        <taxon>Anguillidae</taxon>
        <taxon>Anguilla</taxon>
    </lineage>
</organism>
<evidence type="ECO:0000313" key="1">
    <source>
        <dbReference type="EMBL" id="JAH49397.1"/>
    </source>
</evidence>
<name>A0A0E9T7L1_ANGAN</name>
<dbReference type="EMBL" id="GBXM01059180">
    <property type="protein sequence ID" value="JAH49397.1"/>
    <property type="molecule type" value="Transcribed_RNA"/>
</dbReference>
<dbReference type="AlphaFoldDB" id="A0A0E9T7L1"/>
<protein>
    <submittedName>
        <fullName evidence="1">Uncharacterized protein</fullName>
    </submittedName>
</protein>
<reference evidence="1" key="2">
    <citation type="journal article" date="2015" name="Fish Shellfish Immunol.">
        <title>Early steps in the European eel (Anguilla anguilla)-Vibrio vulnificus interaction in the gills: Role of the RtxA13 toxin.</title>
        <authorList>
            <person name="Callol A."/>
            <person name="Pajuelo D."/>
            <person name="Ebbesson L."/>
            <person name="Teles M."/>
            <person name="MacKenzie S."/>
            <person name="Amaro C."/>
        </authorList>
    </citation>
    <scope>NUCLEOTIDE SEQUENCE</scope>
</reference>
<sequence length="40" mass="4538">MKTWKLIAAHRCTAVPVLSFLRPLGHNSLTWEGSQHLQPI</sequence>
<proteinExistence type="predicted"/>
<reference evidence="1" key="1">
    <citation type="submission" date="2014-11" db="EMBL/GenBank/DDBJ databases">
        <authorList>
            <person name="Amaro Gonzalez C."/>
        </authorList>
    </citation>
    <scope>NUCLEOTIDE SEQUENCE</scope>
</reference>
<accession>A0A0E9T7L1</accession>